<gene>
    <name evidence="1" type="ORF">SCH01S_25_00160</name>
</gene>
<accession>A0A0E9MNN7</accession>
<reference evidence="1 2" key="1">
    <citation type="submission" date="2015-04" db="EMBL/GenBank/DDBJ databases">
        <title>Whole genome shotgun sequence of Sphingomonas changbaiensis NBRC 104936.</title>
        <authorList>
            <person name="Katano-Makiyama Y."/>
            <person name="Hosoyama A."/>
            <person name="Hashimoto M."/>
            <person name="Noguchi M."/>
            <person name="Tsuchikane K."/>
            <person name="Ohji S."/>
            <person name="Yamazoe A."/>
            <person name="Ichikawa N."/>
            <person name="Kimura A."/>
            <person name="Fujita N."/>
        </authorList>
    </citation>
    <scope>NUCLEOTIDE SEQUENCE [LARGE SCALE GENOMIC DNA]</scope>
    <source>
        <strain evidence="1 2">NBRC 104936</strain>
    </source>
</reference>
<organism evidence="1 2">
    <name type="scientific">Sphingomonas changbaiensis NBRC 104936</name>
    <dbReference type="NCBI Taxonomy" id="1219043"/>
    <lineage>
        <taxon>Bacteria</taxon>
        <taxon>Pseudomonadati</taxon>
        <taxon>Pseudomonadota</taxon>
        <taxon>Alphaproteobacteria</taxon>
        <taxon>Sphingomonadales</taxon>
        <taxon>Sphingomonadaceae</taxon>
        <taxon>Sphingomonas</taxon>
    </lineage>
</organism>
<evidence type="ECO:0000313" key="1">
    <source>
        <dbReference type="EMBL" id="GAO39036.1"/>
    </source>
</evidence>
<sequence length="50" mass="5656">MDQAGIGDRSWRFSVDVRPALRLKQRLWTSAPDGEAGKRDAMDIFAHKKA</sequence>
<dbReference type="EMBL" id="BBWU01000025">
    <property type="protein sequence ID" value="GAO39036.1"/>
    <property type="molecule type" value="Genomic_DNA"/>
</dbReference>
<protein>
    <submittedName>
        <fullName evidence="1">Uncharacterized protein</fullName>
    </submittedName>
</protein>
<evidence type="ECO:0000313" key="2">
    <source>
        <dbReference type="Proteomes" id="UP000033202"/>
    </source>
</evidence>
<dbReference type="AlphaFoldDB" id="A0A0E9MNN7"/>
<keyword evidence="2" id="KW-1185">Reference proteome</keyword>
<dbReference type="Proteomes" id="UP000033202">
    <property type="component" value="Unassembled WGS sequence"/>
</dbReference>
<name>A0A0E9MNN7_9SPHN</name>
<proteinExistence type="predicted"/>
<comment type="caution">
    <text evidence="1">The sequence shown here is derived from an EMBL/GenBank/DDBJ whole genome shotgun (WGS) entry which is preliminary data.</text>
</comment>